<proteinExistence type="inferred from homology"/>
<dbReference type="Proteomes" id="UP000266272">
    <property type="component" value="Unassembled WGS sequence"/>
</dbReference>
<dbReference type="InterPro" id="IPR036188">
    <property type="entry name" value="FAD/NAD-bd_sf"/>
</dbReference>
<keyword evidence="6" id="KW-0503">Monooxygenase</keyword>
<gene>
    <name evidence="6" type="ORF">TARUN_7996</name>
</gene>
<feature type="region of interest" description="Disordered" evidence="5">
    <location>
        <begin position="1"/>
        <end position="36"/>
    </location>
</feature>
<evidence type="ECO:0000256" key="1">
    <source>
        <dbReference type="ARBA" id="ARBA00010139"/>
    </source>
</evidence>
<dbReference type="EMBL" id="PXOA01000552">
    <property type="protein sequence ID" value="RFU74271.1"/>
    <property type="molecule type" value="Genomic_DNA"/>
</dbReference>
<dbReference type="InterPro" id="IPR051209">
    <property type="entry name" value="FAD-bind_Monooxygenase_sf"/>
</dbReference>
<protein>
    <submittedName>
        <fullName evidence="6">4-hydroxyacetophenone monooxygenase</fullName>
    </submittedName>
</protein>
<evidence type="ECO:0000256" key="2">
    <source>
        <dbReference type="ARBA" id="ARBA00022630"/>
    </source>
</evidence>
<reference evidence="6 7" key="1">
    <citation type="journal article" date="2018" name="PLoS Pathog.">
        <title>Evolution of structural diversity of trichothecenes, a family of toxins produced by plant pathogenic and entomopathogenic fungi.</title>
        <authorList>
            <person name="Proctor R.H."/>
            <person name="McCormick S.P."/>
            <person name="Kim H.S."/>
            <person name="Cardoza R.E."/>
            <person name="Stanley A.M."/>
            <person name="Lindo L."/>
            <person name="Kelly A."/>
            <person name="Brown D.W."/>
            <person name="Lee T."/>
            <person name="Vaughan M.M."/>
            <person name="Alexander N.J."/>
            <person name="Busman M."/>
            <person name="Gutierrez S."/>
        </authorList>
    </citation>
    <scope>NUCLEOTIDE SEQUENCE [LARGE SCALE GENOMIC DNA]</scope>
    <source>
        <strain evidence="6 7">IBT 40837</strain>
    </source>
</reference>
<evidence type="ECO:0000256" key="3">
    <source>
        <dbReference type="ARBA" id="ARBA00022827"/>
    </source>
</evidence>
<evidence type="ECO:0000313" key="7">
    <source>
        <dbReference type="Proteomes" id="UP000266272"/>
    </source>
</evidence>
<dbReference type="GO" id="GO:0004499">
    <property type="term" value="F:N,N-dimethylaniline monooxygenase activity"/>
    <property type="evidence" value="ECO:0007669"/>
    <property type="project" value="InterPro"/>
</dbReference>
<sequence length="608" mass="67533">MATVADLPTPPATARASPKPGSAAADSASSTSPVSSAIPKPYEVPKISLVNRFIDQPRELNVAVIGAGLAGVLAGILLPAKVPGIKLTIYEKNADVGGTWFENIYPGVRCDVPAHVYQSTFEPNTQWTEEFAQGPEILEYWKGLSRKHDLYKFLKLSQEVDALDWDPTTSQWLINVHDLKSGASRVDRADFVLTAIGRFNAWKLPNYPGLNDFKGLLRHTSNWDPTFDVTGKKVAVIGNGASGLQLVANIQKRVERLDHYARNNTWVAASFAGHETSIEPKVIPQELRDSFKDPETYLKYRKEMEQTYFRGFQSWLKGSEVNDKAKETFTQLAKSRLASKPELFERIIPDFSPHCRRLTPGPGYFEALSQPNVEFIQTHIKRFTETGIETVDGETRDVDAIFCATGANSDMAPPFPIRSGGADLSYDWSHSGTYGFPYTYCGVASPGFPNLLFIHGPSASGRSGTVPHNVENQITFFAKILRKVSREGIKSITPSKKAADDFTAYNDAFFETTVLSENCSSWYNGGKPGGRIHGLWPGSATHLTIVQRDPRWEDWEYEYLSESGNRFAWYFGNGSTQVEADPQSDITPYLAAGEADLRSVHENWWVIP</sequence>
<dbReference type="Pfam" id="PF00743">
    <property type="entry name" value="FMO-like"/>
    <property type="match status" value="1"/>
</dbReference>
<evidence type="ECO:0000256" key="5">
    <source>
        <dbReference type="SAM" id="MobiDB-lite"/>
    </source>
</evidence>
<dbReference type="InterPro" id="IPR020946">
    <property type="entry name" value="Flavin_mOase-like"/>
</dbReference>
<dbReference type="GO" id="GO:0050660">
    <property type="term" value="F:flavin adenine dinucleotide binding"/>
    <property type="evidence" value="ECO:0007669"/>
    <property type="project" value="InterPro"/>
</dbReference>
<dbReference type="OrthoDB" id="74360at2759"/>
<keyword evidence="4" id="KW-0560">Oxidoreductase</keyword>
<feature type="compositionally biased region" description="Low complexity" evidence="5">
    <location>
        <begin position="16"/>
        <end position="36"/>
    </location>
</feature>
<dbReference type="GO" id="GO:0050661">
    <property type="term" value="F:NADP binding"/>
    <property type="evidence" value="ECO:0007669"/>
    <property type="project" value="InterPro"/>
</dbReference>
<dbReference type="SUPFAM" id="SSF51905">
    <property type="entry name" value="FAD/NAD(P)-binding domain"/>
    <property type="match status" value="3"/>
</dbReference>
<name>A0A395NEG9_TRIAR</name>
<keyword evidence="7" id="KW-1185">Reference proteome</keyword>
<evidence type="ECO:0000313" key="6">
    <source>
        <dbReference type="EMBL" id="RFU74271.1"/>
    </source>
</evidence>
<dbReference type="AlphaFoldDB" id="A0A395NEG9"/>
<dbReference type="PANTHER" id="PTHR42877:SF6">
    <property type="entry name" value="MONOOXYGENASE, PUTATIVE (AFU_ORTHOLOGUE AFUA_3G15050)-RELATED"/>
    <property type="match status" value="1"/>
</dbReference>
<comment type="caution">
    <text evidence="6">The sequence shown here is derived from an EMBL/GenBank/DDBJ whole genome shotgun (WGS) entry which is preliminary data.</text>
</comment>
<dbReference type="Gene3D" id="3.50.50.60">
    <property type="entry name" value="FAD/NAD(P)-binding domain"/>
    <property type="match status" value="3"/>
</dbReference>
<comment type="similarity">
    <text evidence="1">Belongs to the FAD-binding monooxygenase family.</text>
</comment>
<evidence type="ECO:0000256" key="4">
    <source>
        <dbReference type="ARBA" id="ARBA00023002"/>
    </source>
</evidence>
<organism evidence="6 7">
    <name type="scientific">Trichoderma arundinaceum</name>
    <dbReference type="NCBI Taxonomy" id="490622"/>
    <lineage>
        <taxon>Eukaryota</taxon>
        <taxon>Fungi</taxon>
        <taxon>Dikarya</taxon>
        <taxon>Ascomycota</taxon>
        <taxon>Pezizomycotina</taxon>
        <taxon>Sordariomycetes</taxon>
        <taxon>Hypocreomycetidae</taxon>
        <taxon>Hypocreales</taxon>
        <taxon>Hypocreaceae</taxon>
        <taxon>Trichoderma</taxon>
    </lineage>
</organism>
<dbReference type="PANTHER" id="PTHR42877">
    <property type="entry name" value="L-ORNITHINE N(5)-MONOOXYGENASE-RELATED"/>
    <property type="match status" value="1"/>
</dbReference>
<keyword evidence="2" id="KW-0285">Flavoprotein</keyword>
<accession>A0A395NEG9</accession>
<keyword evidence="3" id="KW-0274">FAD</keyword>